<keyword evidence="11" id="KW-1185">Reference proteome</keyword>
<dbReference type="InterPro" id="IPR017972">
    <property type="entry name" value="Cyt_P450_CS"/>
</dbReference>
<evidence type="ECO:0000313" key="11">
    <source>
        <dbReference type="Proteomes" id="UP000292003"/>
    </source>
</evidence>
<keyword evidence="3 9" id="KW-0349">Heme</keyword>
<reference evidence="10 11" key="1">
    <citation type="submission" date="2019-02" db="EMBL/GenBank/DDBJ databases">
        <title>Draft genome sequence of Amycolatopsis sp. 8-3EHSu isolated from roots of Suaeda maritima.</title>
        <authorList>
            <person name="Duangmal K."/>
            <person name="Chantavorakit T."/>
        </authorList>
    </citation>
    <scope>NUCLEOTIDE SEQUENCE [LARGE SCALE GENOMIC DNA]</scope>
    <source>
        <strain evidence="10 11">8-3EHSu</strain>
    </source>
</reference>
<evidence type="ECO:0000256" key="7">
    <source>
        <dbReference type="ARBA" id="ARBA00023033"/>
    </source>
</evidence>
<dbReference type="PROSITE" id="PS00086">
    <property type="entry name" value="CYTOCHROME_P450"/>
    <property type="match status" value="1"/>
</dbReference>
<proteinExistence type="inferred from homology"/>
<evidence type="ECO:0000256" key="3">
    <source>
        <dbReference type="ARBA" id="ARBA00022617"/>
    </source>
</evidence>
<dbReference type="RefSeq" id="WP_130477627.1">
    <property type="nucleotide sequence ID" value="NZ_SFCC01000012.1"/>
</dbReference>
<evidence type="ECO:0000313" key="10">
    <source>
        <dbReference type="EMBL" id="RZQ61325.1"/>
    </source>
</evidence>
<dbReference type="PRINTS" id="PR00359">
    <property type="entry name" value="BP450"/>
</dbReference>
<keyword evidence="6 9" id="KW-0408">Iron</keyword>
<dbReference type="Gene3D" id="1.10.630.10">
    <property type="entry name" value="Cytochrome P450"/>
    <property type="match status" value="1"/>
</dbReference>
<dbReference type="InterPro" id="IPR002397">
    <property type="entry name" value="Cyt_P450_B"/>
</dbReference>
<organism evidence="10 11">
    <name type="scientific">Amycolatopsis suaedae</name>
    <dbReference type="NCBI Taxonomy" id="2510978"/>
    <lineage>
        <taxon>Bacteria</taxon>
        <taxon>Bacillati</taxon>
        <taxon>Actinomycetota</taxon>
        <taxon>Actinomycetes</taxon>
        <taxon>Pseudonocardiales</taxon>
        <taxon>Pseudonocardiaceae</taxon>
        <taxon>Amycolatopsis</taxon>
    </lineage>
</organism>
<dbReference type="GO" id="GO:0016705">
    <property type="term" value="F:oxidoreductase activity, acting on paired donors, with incorporation or reduction of molecular oxygen"/>
    <property type="evidence" value="ECO:0007669"/>
    <property type="project" value="InterPro"/>
</dbReference>
<evidence type="ECO:0000256" key="6">
    <source>
        <dbReference type="ARBA" id="ARBA00023004"/>
    </source>
</evidence>
<dbReference type="EMBL" id="SFCC01000012">
    <property type="protein sequence ID" value="RZQ61325.1"/>
    <property type="molecule type" value="Genomic_DNA"/>
</dbReference>
<evidence type="ECO:0000256" key="8">
    <source>
        <dbReference type="ARBA" id="ARBA00055433"/>
    </source>
</evidence>
<dbReference type="InterPro" id="IPR001128">
    <property type="entry name" value="Cyt_P450"/>
</dbReference>
<dbReference type="Proteomes" id="UP000292003">
    <property type="component" value="Unassembled WGS sequence"/>
</dbReference>
<evidence type="ECO:0000256" key="4">
    <source>
        <dbReference type="ARBA" id="ARBA00022723"/>
    </source>
</evidence>
<dbReference type="OrthoDB" id="502624at2"/>
<dbReference type="GO" id="GO:0005506">
    <property type="term" value="F:iron ion binding"/>
    <property type="evidence" value="ECO:0007669"/>
    <property type="project" value="InterPro"/>
</dbReference>
<dbReference type="PANTHER" id="PTHR46696:SF1">
    <property type="entry name" value="CYTOCHROME P450 YJIB-RELATED"/>
    <property type="match status" value="1"/>
</dbReference>
<evidence type="ECO:0000256" key="1">
    <source>
        <dbReference type="ARBA" id="ARBA00004660"/>
    </source>
</evidence>
<sequence length="404" mass="43973">MTAGTTSEALTYPVSRLSPFDEPEVYGWLREQRPVCKVDMGGGGTAWLVTRHADVRAILTDPRVSSDRRHPNFPKTMPGQGGFAKFKPLLNGMDQPEHGRVRRALAAEFTSARADAAEPTVRALVDGAVDALLAAGSPADLVSHVSLAVPSLVICDLLGVPYADNEFFQVRSARLVDRTLDGPSRAAAIGELRDYLARLIETKQHTPSDDLISRQIERQRADGEVDVEHLISLAFGFLFGGHETTANLISLSVVALLSDPAQLDRLKADPALWPGAVDELLRYFTVVDSIASRVATERIELGGAVIEPGDGIVAVGLSANRDETVFADPHRFDIGRRAERHVAFGFGPHKCIGQHLAKLELRVVLETLFRRIPSLSLALPVGELEFKVNHTIYGLHALPVRWSA</sequence>
<name>A0A4V2ELE9_9PSEU</name>
<dbReference type="SUPFAM" id="SSF48264">
    <property type="entry name" value="Cytochrome P450"/>
    <property type="match status" value="1"/>
</dbReference>
<evidence type="ECO:0000256" key="2">
    <source>
        <dbReference type="ARBA" id="ARBA00010617"/>
    </source>
</evidence>
<dbReference type="PRINTS" id="PR00385">
    <property type="entry name" value="P450"/>
</dbReference>
<accession>A0A4V2ELE9</accession>
<evidence type="ECO:0000256" key="5">
    <source>
        <dbReference type="ARBA" id="ARBA00023002"/>
    </source>
</evidence>
<keyword evidence="4 9" id="KW-0479">Metal-binding</keyword>
<keyword evidence="7 9" id="KW-0503">Monooxygenase</keyword>
<dbReference type="GO" id="GO:0020037">
    <property type="term" value="F:heme binding"/>
    <property type="evidence" value="ECO:0007669"/>
    <property type="project" value="InterPro"/>
</dbReference>
<dbReference type="AlphaFoldDB" id="A0A4V2ELE9"/>
<dbReference type="Pfam" id="PF00067">
    <property type="entry name" value="p450"/>
    <property type="match status" value="1"/>
</dbReference>
<comment type="similarity">
    <text evidence="2 9">Belongs to the cytochrome P450 family.</text>
</comment>
<gene>
    <name evidence="10" type="ORF">EWH70_23245</name>
</gene>
<comment type="function">
    <text evidence="8">Involved in the coupling of aromatic side chains of the heptapeptide of vancomycin.</text>
</comment>
<evidence type="ECO:0000256" key="9">
    <source>
        <dbReference type="RuleBase" id="RU000461"/>
    </source>
</evidence>
<comment type="caution">
    <text evidence="10">The sequence shown here is derived from an EMBL/GenBank/DDBJ whole genome shotgun (WGS) entry which is preliminary data.</text>
</comment>
<comment type="pathway">
    <text evidence="1">Antibiotic biosynthesis; vancomycin biosynthesis.</text>
</comment>
<dbReference type="FunFam" id="1.10.630.10:FF:000018">
    <property type="entry name" value="Cytochrome P450 monooxygenase"/>
    <property type="match status" value="1"/>
</dbReference>
<protein>
    <submittedName>
        <fullName evidence="10">Cytochrome P450</fullName>
    </submittedName>
</protein>
<dbReference type="GO" id="GO:0004497">
    <property type="term" value="F:monooxygenase activity"/>
    <property type="evidence" value="ECO:0007669"/>
    <property type="project" value="UniProtKB-KW"/>
</dbReference>
<keyword evidence="5 9" id="KW-0560">Oxidoreductase</keyword>
<dbReference type="CDD" id="cd11030">
    <property type="entry name" value="CYP105-like"/>
    <property type="match status" value="1"/>
</dbReference>
<dbReference type="InterPro" id="IPR036396">
    <property type="entry name" value="Cyt_P450_sf"/>
</dbReference>
<dbReference type="PANTHER" id="PTHR46696">
    <property type="entry name" value="P450, PUTATIVE (EUROFUNG)-RELATED"/>
    <property type="match status" value="1"/>
</dbReference>